<feature type="domain" description="S-Me-THD-like C-terminal" evidence="2">
    <location>
        <begin position="166"/>
        <end position="354"/>
    </location>
</feature>
<sequence length="366" mass="39403">MRYIGKQEIEDIAVGAALLGTGGGGDPYIGKLMALQAIEEFGPIKLLDVDEVPDDALVVPSGMMGAPTVMIEKAPSGEEAIGAFKSLEEYLGKEVYATMPIEAGGLNSLLPFALAARLGLPVVDVDGMGRAFPELQMVTFYLDGVSATPLVIADEKGNTSLLKTINNVWAERIARTSTIEMGGSVMMAIYPMNGRNLKESGIHHILALEEQIGKAIRLAKQEGKAPIKEILQLTNGHELFKGKVIDVNRKTETGFARGTATLEGLDSNLGQELELKFQNEHLIAKTKERVLCVTPDLIAVLDAETGLPVTTEGLRYGARCVVIGMPCDPKWRTEKGIKTCGPGYFGYDVDYRPVEELVLEGVKTIG</sequence>
<accession>A0ABS2N5L4</accession>
<dbReference type="Gene3D" id="2.40.390.10">
    <property type="entry name" value="CV3147-like"/>
    <property type="match status" value="1"/>
</dbReference>
<evidence type="ECO:0000313" key="3">
    <source>
        <dbReference type="EMBL" id="MBM7573444.1"/>
    </source>
</evidence>
<dbReference type="EMBL" id="JAFBDR010000033">
    <property type="protein sequence ID" value="MBM7573444.1"/>
    <property type="molecule type" value="Genomic_DNA"/>
</dbReference>
<reference evidence="3 4" key="1">
    <citation type="submission" date="2021-01" db="EMBL/GenBank/DDBJ databases">
        <title>Genomic Encyclopedia of Type Strains, Phase IV (KMG-IV): sequencing the most valuable type-strain genomes for metagenomic binning, comparative biology and taxonomic classification.</title>
        <authorList>
            <person name="Goeker M."/>
        </authorList>
    </citation>
    <scope>NUCLEOTIDE SEQUENCE [LARGE SCALE GENOMIC DNA]</scope>
    <source>
        <strain evidence="3 4">DSM 23711</strain>
    </source>
</reference>
<evidence type="ECO:0000313" key="4">
    <source>
        <dbReference type="Proteomes" id="UP001296943"/>
    </source>
</evidence>
<name>A0ABS2N5L4_9BACI</name>
<dbReference type="SUPFAM" id="SSF160991">
    <property type="entry name" value="CV3147-like"/>
    <property type="match status" value="1"/>
</dbReference>
<evidence type="ECO:0000259" key="2">
    <source>
        <dbReference type="Pfam" id="PF20906"/>
    </source>
</evidence>
<keyword evidence="4" id="KW-1185">Reference proteome</keyword>
<dbReference type="Gene3D" id="3.40.1610.10">
    <property type="entry name" value="CV3147-like domain"/>
    <property type="match status" value="1"/>
</dbReference>
<dbReference type="Proteomes" id="UP001296943">
    <property type="component" value="Unassembled WGS sequence"/>
</dbReference>
<dbReference type="RefSeq" id="WP_204502089.1">
    <property type="nucleotide sequence ID" value="NZ_JAFBDR010000033.1"/>
</dbReference>
<proteinExistence type="predicted"/>
<dbReference type="Pfam" id="PF06032">
    <property type="entry name" value="S-Me-THD_N"/>
    <property type="match status" value="1"/>
</dbReference>
<dbReference type="Pfam" id="PF20906">
    <property type="entry name" value="S-Me-THD_C"/>
    <property type="match status" value="1"/>
</dbReference>
<organism evidence="3 4">
    <name type="scientific">Aquibacillus albus</name>
    <dbReference type="NCBI Taxonomy" id="1168171"/>
    <lineage>
        <taxon>Bacteria</taxon>
        <taxon>Bacillati</taxon>
        <taxon>Bacillota</taxon>
        <taxon>Bacilli</taxon>
        <taxon>Bacillales</taxon>
        <taxon>Bacillaceae</taxon>
        <taxon>Aquibacillus</taxon>
    </lineage>
</organism>
<gene>
    <name evidence="3" type="ORF">JOC48_004008</name>
</gene>
<dbReference type="InterPro" id="IPR024071">
    <property type="entry name" value="S-Me-THD_C_sf"/>
</dbReference>
<dbReference type="InterPro" id="IPR048350">
    <property type="entry name" value="S-Me-THD-like_C"/>
</dbReference>
<comment type="caution">
    <text evidence="3">The sequence shown here is derived from an EMBL/GenBank/DDBJ whole genome shotgun (WGS) entry which is preliminary data.</text>
</comment>
<protein>
    <submittedName>
        <fullName evidence="3">DUF917 family protein</fullName>
    </submittedName>
</protein>
<evidence type="ECO:0000259" key="1">
    <source>
        <dbReference type="Pfam" id="PF06032"/>
    </source>
</evidence>
<dbReference type="InterPro" id="IPR027479">
    <property type="entry name" value="S-Me-THD_N_sf"/>
</dbReference>
<dbReference type="InterPro" id="IPR010318">
    <property type="entry name" value="S-Me-THD_N"/>
</dbReference>
<feature type="domain" description="S-Me-THD N-terminal" evidence="1">
    <location>
        <begin position="7"/>
        <end position="163"/>
    </location>
</feature>